<dbReference type="RefSeq" id="WP_206562213.1">
    <property type="nucleotide sequence ID" value="NZ_JAFKCZ010000018.1"/>
</dbReference>
<dbReference type="PANTHER" id="PTHR46797:SF20">
    <property type="entry name" value="BLR4304 PROTEIN"/>
    <property type="match status" value="1"/>
</dbReference>
<dbReference type="InterPro" id="IPR013096">
    <property type="entry name" value="Cupin_2"/>
</dbReference>
<dbReference type="SUPFAM" id="SSF47413">
    <property type="entry name" value="lambda repressor-like DNA-binding domains"/>
    <property type="match status" value="1"/>
</dbReference>
<dbReference type="InterPro" id="IPR050807">
    <property type="entry name" value="TransReg_Diox_bact_type"/>
</dbReference>
<comment type="caution">
    <text evidence="3">The sequence shown here is derived from an EMBL/GenBank/DDBJ whole genome shotgun (WGS) entry which is preliminary data.</text>
</comment>
<dbReference type="InterPro" id="IPR001387">
    <property type="entry name" value="Cro/C1-type_HTH"/>
</dbReference>
<dbReference type="SUPFAM" id="SSF51182">
    <property type="entry name" value="RmlC-like cupins"/>
    <property type="match status" value="1"/>
</dbReference>
<evidence type="ECO:0000313" key="4">
    <source>
        <dbReference type="Proteomes" id="UP000664303"/>
    </source>
</evidence>
<organism evidence="3 4">
    <name type="scientific">Parahaliea mediterranea</name>
    <dbReference type="NCBI Taxonomy" id="651086"/>
    <lineage>
        <taxon>Bacteria</taxon>
        <taxon>Pseudomonadati</taxon>
        <taxon>Pseudomonadota</taxon>
        <taxon>Gammaproteobacteria</taxon>
        <taxon>Cellvibrionales</taxon>
        <taxon>Halieaceae</taxon>
        <taxon>Parahaliea</taxon>
    </lineage>
</organism>
<dbReference type="GO" id="GO:0005829">
    <property type="term" value="C:cytosol"/>
    <property type="evidence" value="ECO:0007669"/>
    <property type="project" value="TreeGrafter"/>
</dbReference>
<dbReference type="CDD" id="cd02209">
    <property type="entry name" value="cupin_XRE_C"/>
    <property type="match status" value="1"/>
</dbReference>
<dbReference type="Pfam" id="PF01381">
    <property type="entry name" value="HTH_3"/>
    <property type="match status" value="1"/>
</dbReference>
<dbReference type="Gene3D" id="2.60.120.10">
    <property type="entry name" value="Jelly Rolls"/>
    <property type="match status" value="1"/>
</dbReference>
<proteinExistence type="predicted"/>
<dbReference type="InterPro" id="IPR014710">
    <property type="entry name" value="RmlC-like_jellyroll"/>
</dbReference>
<dbReference type="SMART" id="SM00530">
    <property type="entry name" value="HTH_XRE"/>
    <property type="match status" value="1"/>
</dbReference>
<dbReference type="GO" id="GO:0003700">
    <property type="term" value="F:DNA-binding transcription factor activity"/>
    <property type="evidence" value="ECO:0007669"/>
    <property type="project" value="TreeGrafter"/>
</dbReference>
<keyword evidence="4" id="KW-1185">Reference proteome</keyword>
<name>A0A939INP2_9GAMM</name>
<feature type="domain" description="HTH cro/C1-type" evidence="2">
    <location>
        <begin position="32"/>
        <end position="86"/>
    </location>
</feature>
<keyword evidence="1" id="KW-0238">DNA-binding</keyword>
<dbReference type="Pfam" id="PF07883">
    <property type="entry name" value="Cupin_2"/>
    <property type="match status" value="1"/>
</dbReference>
<dbReference type="EMBL" id="JAFKCZ010000018">
    <property type="protein sequence ID" value="MBN7798765.1"/>
    <property type="molecule type" value="Genomic_DNA"/>
</dbReference>
<evidence type="ECO:0000256" key="1">
    <source>
        <dbReference type="ARBA" id="ARBA00023125"/>
    </source>
</evidence>
<gene>
    <name evidence="3" type="ORF">JYP50_19340</name>
</gene>
<evidence type="ECO:0000313" key="3">
    <source>
        <dbReference type="EMBL" id="MBN7798765.1"/>
    </source>
</evidence>
<reference evidence="3" key="1">
    <citation type="submission" date="2021-02" db="EMBL/GenBank/DDBJ databases">
        <title>PHA producing bacteria isolated from coastal sediment in Guangdong, Shenzhen.</title>
        <authorList>
            <person name="Zheng W."/>
            <person name="Yu S."/>
            <person name="Huang Y."/>
        </authorList>
    </citation>
    <scope>NUCLEOTIDE SEQUENCE</scope>
    <source>
        <strain evidence="3">TN14-10</strain>
    </source>
</reference>
<dbReference type="PANTHER" id="PTHR46797">
    <property type="entry name" value="HTH-TYPE TRANSCRIPTIONAL REGULATOR"/>
    <property type="match status" value="1"/>
</dbReference>
<dbReference type="PROSITE" id="PS50943">
    <property type="entry name" value="HTH_CROC1"/>
    <property type="match status" value="1"/>
</dbReference>
<protein>
    <submittedName>
        <fullName evidence="3">Helix-turn-helix domain-containing protein</fullName>
    </submittedName>
</protein>
<dbReference type="Gene3D" id="1.10.260.40">
    <property type="entry name" value="lambda repressor-like DNA-binding domains"/>
    <property type="match status" value="1"/>
</dbReference>
<sequence>MRKPTLTNAEVFDQVKPERRTPRSKIQLDQKVRALRRARNWTLSDLAKATGLAVSTLSKIENDRMSPTFDVVQKLAAGFSIDITELFSSSENTQQQTRRSVVRKGGGRPYETAAYSHLVLASDLINKKILPFVSIVKARSLDDFEEWGAHDGEEFLFVLEGSVRFYTDCYEPADLNEGDGIYLDSAMRHACISTSEEDARVLWINTG</sequence>
<evidence type="ECO:0000259" key="2">
    <source>
        <dbReference type="PROSITE" id="PS50943"/>
    </source>
</evidence>
<dbReference type="InterPro" id="IPR011051">
    <property type="entry name" value="RmlC_Cupin_sf"/>
</dbReference>
<dbReference type="CDD" id="cd00093">
    <property type="entry name" value="HTH_XRE"/>
    <property type="match status" value="1"/>
</dbReference>
<dbReference type="GO" id="GO:0003677">
    <property type="term" value="F:DNA binding"/>
    <property type="evidence" value="ECO:0007669"/>
    <property type="project" value="UniProtKB-KW"/>
</dbReference>
<dbReference type="Proteomes" id="UP000664303">
    <property type="component" value="Unassembled WGS sequence"/>
</dbReference>
<accession>A0A939INP2</accession>
<dbReference type="InterPro" id="IPR010982">
    <property type="entry name" value="Lambda_DNA-bd_dom_sf"/>
</dbReference>
<dbReference type="AlphaFoldDB" id="A0A939INP2"/>